<dbReference type="EMBL" id="MWWS01000004">
    <property type="protein sequence ID" value="OZG50222.1"/>
    <property type="molecule type" value="Genomic_DNA"/>
</dbReference>
<accession>A0A261ETM1</accession>
<evidence type="ECO:0000256" key="3">
    <source>
        <dbReference type="ARBA" id="ARBA00022729"/>
    </source>
</evidence>
<keyword evidence="5" id="KW-0325">Glycoprotein</keyword>
<feature type="region of interest" description="Disordered" evidence="6">
    <location>
        <begin position="1"/>
        <end position="37"/>
    </location>
</feature>
<dbReference type="SUPFAM" id="SSF53474">
    <property type="entry name" value="alpha/beta-Hydrolases"/>
    <property type="match status" value="1"/>
</dbReference>
<evidence type="ECO:0000256" key="4">
    <source>
        <dbReference type="ARBA" id="ARBA00022801"/>
    </source>
</evidence>
<organism evidence="7 8">
    <name type="scientific">Bombiscardovia coagulans</name>
    <dbReference type="NCBI Taxonomy" id="686666"/>
    <lineage>
        <taxon>Bacteria</taxon>
        <taxon>Bacillati</taxon>
        <taxon>Actinomycetota</taxon>
        <taxon>Actinomycetes</taxon>
        <taxon>Bifidobacteriales</taxon>
        <taxon>Bifidobacteriaceae</taxon>
        <taxon>Bombiscardovia</taxon>
    </lineage>
</organism>
<keyword evidence="1 7" id="KW-0121">Carboxypeptidase</keyword>
<keyword evidence="2" id="KW-0645">Protease</keyword>
<dbReference type="Proteomes" id="UP000216004">
    <property type="component" value="Unassembled WGS sequence"/>
</dbReference>
<reference evidence="7 8" key="1">
    <citation type="journal article" date="2017" name="BMC Genomics">
        <title>Comparative genomic and phylogenomic analyses of the Bifidobacteriaceae family.</title>
        <authorList>
            <person name="Lugli G.A."/>
            <person name="Milani C."/>
            <person name="Turroni F."/>
            <person name="Duranti S."/>
            <person name="Mancabelli L."/>
            <person name="Mangifesta M."/>
            <person name="Ferrario C."/>
            <person name="Modesto M."/>
            <person name="Mattarelli P."/>
            <person name="Jiri K."/>
            <person name="van Sinderen D."/>
            <person name="Ventura M."/>
        </authorList>
    </citation>
    <scope>NUCLEOTIDE SEQUENCE [LARGE SCALE GENOMIC DNA]</scope>
    <source>
        <strain evidence="7 8">DSM 22924</strain>
    </source>
</reference>
<dbReference type="GO" id="GO:0004185">
    <property type="term" value="F:serine-type carboxypeptidase activity"/>
    <property type="evidence" value="ECO:0007669"/>
    <property type="project" value="InterPro"/>
</dbReference>
<keyword evidence="4" id="KW-0378">Hydrolase</keyword>
<dbReference type="RefSeq" id="WP_094722726.1">
    <property type="nucleotide sequence ID" value="NZ_MWWS01000004.1"/>
</dbReference>
<protein>
    <submittedName>
        <fullName evidence="7">Carboxypeptidase</fullName>
    </submittedName>
</protein>
<keyword evidence="8" id="KW-1185">Reference proteome</keyword>
<dbReference type="PANTHER" id="PTHR11802:SF3">
    <property type="entry name" value="RETINOID-INDUCIBLE SERINE CARBOXYPEPTIDASE"/>
    <property type="match status" value="1"/>
</dbReference>
<evidence type="ECO:0000256" key="6">
    <source>
        <dbReference type="SAM" id="MobiDB-lite"/>
    </source>
</evidence>
<dbReference type="InterPro" id="IPR001563">
    <property type="entry name" value="Peptidase_S10"/>
</dbReference>
<dbReference type="GO" id="GO:0006508">
    <property type="term" value="P:proteolysis"/>
    <property type="evidence" value="ECO:0007669"/>
    <property type="project" value="UniProtKB-KW"/>
</dbReference>
<dbReference type="AlphaFoldDB" id="A0A261ETM1"/>
<dbReference type="Pfam" id="PF00450">
    <property type="entry name" value="Peptidase_S10"/>
    <property type="match status" value="1"/>
</dbReference>
<evidence type="ECO:0000256" key="5">
    <source>
        <dbReference type="ARBA" id="ARBA00023180"/>
    </source>
</evidence>
<dbReference type="InterPro" id="IPR029058">
    <property type="entry name" value="AB_hydrolase_fold"/>
</dbReference>
<sequence length="527" mass="58129">MNEESLNPSPNTNPESSSQAGSVAAPLPTPSEHTSQHTLTINNQQLSYEATVGTINIDTDKVKPAASIFYTACNLLDKTGKSDNTRPVTFAFNGGPGASSTFLLMGSIGPKRINIPDAAPVPGSPYELSDNPYSILPFSDIVFIDAAGAGFSKIVPAAKKELWSVDGDVKGFSTFIRAYLSKYHRWNSPKYILGESYGTTRGSALAYQLQEGGIALNGLILLSSILDYAYTFATSDQYYIGYFPTYAAIGKYQGKAGDNTSMSDHLLAARAFANGPLRQALSQGDRLDEATREKVAQQYSELTGLTEQYVLDSNLRVIDPRFRKELLRSQGKIVGRYDARTTGYDLDVISDDETFVVDDSFLNPAYSSLSSAYLRDHLGWDGQDERIDFADFDWNSMEPGKGWTWWHQLPEHSLSSWGRTLPFPKVTPDLAATIIRQPTLKVMICNGIFDLATPFGQTEYDIDHMGLPEPLQANIAFTYYPAGHMVYTNPESAEKFSQVLQRFYSSSAEDMPKLNERPELAHGYGIN</sequence>
<evidence type="ECO:0000256" key="1">
    <source>
        <dbReference type="ARBA" id="ARBA00022645"/>
    </source>
</evidence>
<gene>
    <name evidence="7" type="ORF">BOCO_0739</name>
</gene>
<dbReference type="PANTHER" id="PTHR11802">
    <property type="entry name" value="SERINE PROTEASE FAMILY S10 SERINE CARBOXYPEPTIDASE"/>
    <property type="match status" value="1"/>
</dbReference>
<feature type="compositionally biased region" description="Low complexity" evidence="6">
    <location>
        <begin position="1"/>
        <end position="18"/>
    </location>
</feature>
<evidence type="ECO:0000313" key="8">
    <source>
        <dbReference type="Proteomes" id="UP000216004"/>
    </source>
</evidence>
<dbReference type="Gene3D" id="3.40.50.1820">
    <property type="entry name" value="alpha/beta hydrolase"/>
    <property type="match status" value="1"/>
</dbReference>
<name>A0A261ETM1_9BIFI</name>
<evidence type="ECO:0000313" key="7">
    <source>
        <dbReference type="EMBL" id="OZG50222.1"/>
    </source>
</evidence>
<keyword evidence="3" id="KW-0732">Signal</keyword>
<comment type="caution">
    <text evidence="7">The sequence shown here is derived from an EMBL/GenBank/DDBJ whole genome shotgun (WGS) entry which is preliminary data.</text>
</comment>
<proteinExistence type="predicted"/>
<evidence type="ECO:0000256" key="2">
    <source>
        <dbReference type="ARBA" id="ARBA00022670"/>
    </source>
</evidence>
<dbReference type="OrthoDB" id="9770107at2"/>